<protein>
    <submittedName>
        <fullName evidence="2">Threonine kinase</fullName>
    </submittedName>
</protein>
<dbReference type="Proteomes" id="UP000050413">
    <property type="component" value="Unassembled WGS sequence"/>
</dbReference>
<keyword evidence="2" id="KW-0808">Transferase</keyword>
<dbReference type="EMBL" id="FBYC01000004">
    <property type="protein sequence ID" value="CUX80792.1"/>
    <property type="molecule type" value="Genomic_DNA"/>
</dbReference>
<gene>
    <name evidence="1" type="ORF">Ga0058931_1344</name>
    <name evidence="2" type="ORF">HLUCCA05_06520</name>
</gene>
<dbReference type="PATRIC" id="fig|1666912.4.peg.125"/>
<keyword evidence="2" id="KW-0418">Kinase</keyword>
<name>A0A0P7VSF7_9RHOB</name>
<dbReference type="Proteomes" id="UP000182045">
    <property type="component" value="Unassembled WGS sequence"/>
</dbReference>
<dbReference type="GO" id="GO:0016301">
    <property type="term" value="F:kinase activity"/>
    <property type="evidence" value="ECO:0007669"/>
    <property type="project" value="UniProtKB-KW"/>
</dbReference>
<evidence type="ECO:0000313" key="1">
    <source>
        <dbReference type="EMBL" id="CUX80792.1"/>
    </source>
</evidence>
<reference evidence="2 3" key="1">
    <citation type="submission" date="2015-09" db="EMBL/GenBank/DDBJ databases">
        <title>Identification and resolution of microdiversity through metagenomic sequencing of parallel consortia.</title>
        <authorList>
            <person name="Nelson W.C."/>
            <person name="Romine M.F."/>
            <person name="Lindemann S.R."/>
        </authorList>
    </citation>
    <scope>NUCLEOTIDE SEQUENCE [LARGE SCALE GENOMIC DNA]</scope>
    <source>
        <strain evidence="2">HL-91</strain>
    </source>
</reference>
<evidence type="ECO:0000313" key="2">
    <source>
        <dbReference type="EMBL" id="KPP89807.1"/>
    </source>
</evidence>
<dbReference type="RefSeq" id="WP_072245652.1">
    <property type="nucleotide sequence ID" value="NZ_FBYC01000004.1"/>
</dbReference>
<dbReference type="EMBL" id="LJSG01000020">
    <property type="protein sequence ID" value="KPP89807.1"/>
    <property type="molecule type" value="Genomic_DNA"/>
</dbReference>
<keyword evidence="4" id="KW-1185">Reference proteome</keyword>
<dbReference type="STRING" id="1666912.Ga0058931_1344"/>
<dbReference type="OrthoDB" id="7687262at2"/>
<reference evidence="1 4" key="2">
    <citation type="submission" date="2016-01" db="EMBL/GenBank/DDBJ databases">
        <authorList>
            <person name="Varghese N."/>
        </authorList>
    </citation>
    <scope>NUCLEOTIDE SEQUENCE [LARGE SCALE GENOMIC DNA]</scope>
    <source>
        <strain evidence="1 4">HL-91</strain>
    </source>
</reference>
<proteinExistence type="predicted"/>
<evidence type="ECO:0000313" key="3">
    <source>
        <dbReference type="Proteomes" id="UP000050413"/>
    </source>
</evidence>
<evidence type="ECO:0000313" key="4">
    <source>
        <dbReference type="Proteomes" id="UP000182045"/>
    </source>
</evidence>
<organism evidence="2 3">
    <name type="scientific">Roseibaca calidilacus</name>
    <dbReference type="NCBI Taxonomy" id="1666912"/>
    <lineage>
        <taxon>Bacteria</taxon>
        <taxon>Pseudomonadati</taxon>
        <taxon>Pseudomonadota</taxon>
        <taxon>Alphaproteobacteria</taxon>
        <taxon>Rhodobacterales</taxon>
        <taxon>Paracoccaceae</taxon>
        <taxon>Roseinatronobacter</taxon>
    </lineage>
</organism>
<comment type="caution">
    <text evidence="2">The sequence shown here is derived from an EMBL/GenBank/DDBJ whole genome shotgun (WGS) entry which is preliminary data.</text>
</comment>
<sequence length="273" mass="28775">MGLPKARVLHQAGHFGEWLQGRLGPEGPVALVSLPCPHPVLQVSYLPGQGPLRVQGAGLSTGRARRFLRALGCTLVGHVRLRALVPPGQGMGVSTASLVALARLAGVCGPDPALVRACLRSEGASDPIWLDQPERVLWASREGRSLQPLPPLPGYQIIGGLWGHGQRTDPRDTRFPDISDLVADWAQARDLAEFAALATLSAKRCLNLRGRADDPTAQLAARVGALGWVAAHTGSARGLIFAPGTLPQGAAAEMRAAGFRNLVTFRAGSDQTD</sequence>
<dbReference type="AlphaFoldDB" id="A0A0P7VSF7"/>
<accession>A0A0P7VSF7</accession>